<dbReference type="Proteomes" id="UP001165069">
    <property type="component" value="Unassembled WGS sequence"/>
</dbReference>
<gene>
    <name evidence="9" type="ORF">GETHLI_17930</name>
</gene>
<dbReference type="InterPro" id="IPR013785">
    <property type="entry name" value="Aldolase_TIM"/>
</dbReference>
<dbReference type="NCBIfam" id="NF004325">
    <property type="entry name" value="PRK05718.1"/>
    <property type="match status" value="1"/>
</dbReference>
<comment type="pathway">
    <text evidence="2">Carbohydrate acid metabolism; 2-dehydro-3-deoxy-D-gluconate degradation; D-glyceraldehyde 3-phosphate and pyruvate from 2-dehydro-3-deoxy-D-gluconate: step 2/2.</text>
</comment>
<organism evidence="9 10">
    <name type="scientific">Geothrix limicola</name>
    <dbReference type="NCBI Taxonomy" id="2927978"/>
    <lineage>
        <taxon>Bacteria</taxon>
        <taxon>Pseudomonadati</taxon>
        <taxon>Acidobacteriota</taxon>
        <taxon>Holophagae</taxon>
        <taxon>Holophagales</taxon>
        <taxon>Holophagaceae</taxon>
        <taxon>Geothrix</taxon>
    </lineage>
</organism>
<keyword evidence="8" id="KW-0119">Carbohydrate metabolism</keyword>
<dbReference type="NCBIfam" id="TIGR01182">
    <property type="entry name" value="eda"/>
    <property type="match status" value="1"/>
</dbReference>
<evidence type="ECO:0000256" key="2">
    <source>
        <dbReference type="ARBA" id="ARBA00004736"/>
    </source>
</evidence>
<dbReference type="PROSITE" id="PS00159">
    <property type="entry name" value="ALDOLASE_KDPG_KHG_1"/>
    <property type="match status" value="1"/>
</dbReference>
<dbReference type="Gene3D" id="3.20.20.70">
    <property type="entry name" value="Aldolase class I"/>
    <property type="match status" value="1"/>
</dbReference>
<evidence type="ECO:0000256" key="7">
    <source>
        <dbReference type="ARBA" id="ARBA00023270"/>
    </source>
</evidence>
<evidence type="ECO:0000256" key="8">
    <source>
        <dbReference type="ARBA" id="ARBA00023277"/>
    </source>
</evidence>
<evidence type="ECO:0000256" key="4">
    <source>
        <dbReference type="ARBA" id="ARBA00011233"/>
    </source>
</evidence>
<evidence type="ECO:0000256" key="5">
    <source>
        <dbReference type="ARBA" id="ARBA00013063"/>
    </source>
</evidence>
<comment type="caution">
    <text evidence="9">The sequence shown here is derived from an EMBL/GenBank/DDBJ whole genome shotgun (WGS) entry which is preliminary data.</text>
</comment>
<evidence type="ECO:0000256" key="1">
    <source>
        <dbReference type="ARBA" id="ARBA00000654"/>
    </source>
</evidence>
<dbReference type="PANTHER" id="PTHR30246">
    <property type="entry name" value="2-KETO-3-DEOXY-6-PHOSPHOGLUCONATE ALDOLASE"/>
    <property type="match status" value="1"/>
</dbReference>
<dbReference type="Pfam" id="PF01081">
    <property type="entry name" value="Aldolase"/>
    <property type="match status" value="1"/>
</dbReference>
<accession>A0ABQ5QFK0</accession>
<evidence type="ECO:0000313" key="10">
    <source>
        <dbReference type="Proteomes" id="UP001165069"/>
    </source>
</evidence>
<evidence type="ECO:0000256" key="6">
    <source>
        <dbReference type="ARBA" id="ARBA00023239"/>
    </source>
</evidence>
<comment type="similarity">
    <text evidence="3">Belongs to the KHG/KDPG aldolase family.</text>
</comment>
<keyword evidence="10" id="KW-1185">Reference proteome</keyword>
<protein>
    <recommendedName>
        <fullName evidence="5">2-dehydro-3-deoxy-phosphogluconate aldolase</fullName>
        <ecNumber evidence="5">4.1.2.14</ecNumber>
    </recommendedName>
</protein>
<dbReference type="PANTHER" id="PTHR30246:SF1">
    <property type="entry name" value="2-DEHYDRO-3-DEOXY-6-PHOSPHOGALACTONATE ALDOLASE-RELATED"/>
    <property type="match status" value="1"/>
</dbReference>
<name>A0ABQ5QFK0_9BACT</name>
<dbReference type="InterPro" id="IPR000887">
    <property type="entry name" value="Aldlse_KDPG_KHG"/>
</dbReference>
<dbReference type="InterPro" id="IPR031338">
    <property type="entry name" value="KDPG/KHG_AS_2"/>
</dbReference>
<sequence length="210" mass="21818">MSAGQLEQILRASPVMPVIALDRLDQALPLAEALLQGGISTLEVTLRTPVALEAIRLISRTFPKVHVGAGTVTTPEALRRVEDAGAAFAVSPGLTDPLVTAAAQGAIPLLPGVMTPSEVMRAVDAGFRFLKLFPAEQAGGLAMLKALAGPFRELHFCPTGGITPASAPTYLSQPNVICVGGSWLTPKASLDAGDWKVIIDLARQASALAH</sequence>
<dbReference type="CDD" id="cd00452">
    <property type="entry name" value="KDPG_aldolase"/>
    <property type="match status" value="1"/>
</dbReference>
<reference evidence="9 10" key="1">
    <citation type="journal article" date="2023" name="Antonie Van Leeuwenhoek">
        <title>Mesoterricola silvestris gen. nov., sp. nov., Mesoterricola sediminis sp. nov., Geothrix oryzae sp. nov., Geothrix edaphica sp. nov., Geothrix rubra sp. nov., and Geothrix limicola sp. nov., six novel members of Acidobacteriota isolated from soils.</title>
        <authorList>
            <person name="Itoh H."/>
            <person name="Sugisawa Y."/>
            <person name="Mise K."/>
            <person name="Xu Z."/>
            <person name="Kuniyasu M."/>
            <person name="Ushijima N."/>
            <person name="Kawano K."/>
            <person name="Kobayashi E."/>
            <person name="Shiratori Y."/>
            <person name="Masuda Y."/>
            <person name="Senoo K."/>
        </authorList>
    </citation>
    <scope>NUCLEOTIDE SEQUENCE [LARGE SCALE GENOMIC DNA]</scope>
    <source>
        <strain evidence="9 10">Red804</strain>
    </source>
</reference>
<keyword evidence="6" id="KW-0456">Lyase</keyword>
<dbReference type="EMBL" id="BSDE01000003">
    <property type="protein sequence ID" value="GLH73291.1"/>
    <property type="molecule type" value="Genomic_DNA"/>
</dbReference>
<comment type="subunit">
    <text evidence="4">Homotrimer.</text>
</comment>
<keyword evidence="7" id="KW-0704">Schiff base</keyword>
<evidence type="ECO:0000256" key="3">
    <source>
        <dbReference type="ARBA" id="ARBA00006906"/>
    </source>
</evidence>
<dbReference type="EC" id="4.1.2.14" evidence="5"/>
<dbReference type="SUPFAM" id="SSF51569">
    <property type="entry name" value="Aldolase"/>
    <property type="match status" value="1"/>
</dbReference>
<dbReference type="RefSeq" id="WP_285574189.1">
    <property type="nucleotide sequence ID" value="NZ_BSDE01000003.1"/>
</dbReference>
<comment type="catalytic activity">
    <reaction evidence="1">
        <text>2-dehydro-3-deoxy-6-phospho-D-gluconate = D-glyceraldehyde 3-phosphate + pyruvate</text>
        <dbReference type="Rhea" id="RHEA:17089"/>
        <dbReference type="ChEBI" id="CHEBI:15361"/>
        <dbReference type="ChEBI" id="CHEBI:57569"/>
        <dbReference type="ChEBI" id="CHEBI:59776"/>
        <dbReference type="EC" id="4.1.2.14"/>
    </reaction>
</comment>
<evidence type="ECO:0000313" key="9">
    <source>
        <dbReference type="EMBL" id="GLH73291.1"/>
    </source>
</evidence>
<dbReference type="InterPro" id="IPR031337">
    <property type="entry name" value="KDPG/KHG_AS_1"/>
</dbReference>
<proteinExistence type="inferred from homology"/>
<dbReference type="PROSITE" id="PS00160">
    <property type="entry name" value="ALDOLASE_KDPG_KHG_2"/>
    <property type="match status" value="1"/>
</dbReference>